<keyword evidence="5 6" id="KW-0009">Actin-binding</keyword>
<dbReference type="Pfam" id="PF00063">
    <property type="entry name" value="Myosin_head"/>
    <property type="match status" value="1"/>
</dbReference>
<evidence type="ECO:0000313" key="8">
    <source>
        <dbReference type="EMBL" id="GAU46145.1"/>
    </source>
</evidence>
<evidence type="ECO:0000256" key="3">
    <source>
        <dbReference type="ARBA" id="ARBA00023123"/>
    </source>
</evidence>
<dbReference type="GO" id="GO:0007015">
    <property type="term" value="P:actin filament organization"/>
    <property type="evidence" value="ECO:0007669"/>
    <property type="project" value="TreeGrafter"/>
</dbReference>
<dbReference type="InterPro" id="IPR027417">
    <property type="entry name" value="P-loop_NTPase"/>
</dbReference>
<name>A0A2Z6PBL1_TRISU</name>
<dbReference type="PANTHER" id="PTHR13140:SF706">
    <property type="entry name" value="DILUTE CLASS UNCONVENTIONAL MYOSIN, ISOFORM C"/>
    <property type="match status" value="1"/>
</dbReference>
<dbReference type="GO" id="GO:0005737">
    <property type="term" value="C:cytoplasm"/>
    <property type="evidence" value="ECO:0007669"/>
    <property type="project" value="TreeGrafter"/>
</dbReference>
<protein>
    <recommendedName>
        <fullName evidence="7">Myosin motor domain-containing protein</fullName>
    </recommendedName>
</protein>
<dbReference type="GO" id="GO:0000146">
    <property type="term" value="F:microfilament motor activity"/>
    <property type="evidence" value="ECO:0007669"/>
    <property type="project" value="TreeGrafter"/>
</dbReference>
<dbReference type="GO" id="GO:0005524">
    <property type="term" value="F:ATP binding"/>
    <property type="evidence" value="ECO:0007669"/>
    <property type="project" value="UniProtKB-KW"/>
</dbReference>
<evidence type="ECO:0000313" key="9">
    <source>
        <dbReference type="Proteomes" id="UP000242715"/>
    </source>
</evidence>
<evidence type="ECO:0000256" key="5">
    <source>
        <dbReference type="ARBA" id="ARBA00023203"/>
    </source>
</evidence>
<dbReference type="Gene3D" id="3.40.850.10">
    <property type="entry name" value="Kinesin motor domain"/>
    <property type="match status" value="1"/>
</dbReference>
<organism evidence="8 9">
    <name type="scientific">Trifolium subterraneum</name>
    <name type="common">Subterranean clover</name>
    <dbReference type="NCBI Taxonomy" id="3900"/>
    <lineage>
        <taxon>Eukaryota</taxon>
        <taxon>Viridiplantae</taxon>
        <taxon>Streptophyta</taxon>
        <taxon>Embryophyta</taxon>
        <taxon>Tracheophyta</taxon>
        <taxon>Spermatophyta</taxon>
        <taxon>Magnoliopsida</taxon>
        <taxon>eudicotyledons</taxon>
        <taxon>Gunneridae</taxon>
        <taxon>Pentapetalae</taxon>
        <taxon>rosids</taxon>
        <taxon>fabids</taxon>
        <taxon>Fabales</taxon>
        <taxon>Fabaceae</taxon>
        <taxon>Papilionoideae</taxon>
        <taxon>50 kb inversion clade</taxon>
        <taxon>NPAAA clade</taxon>
        <taxon>Hologalegina</taxon>
        <taxon>IRL clade</taxon>
        <taxon>Trifolieae</taxon>
        <taxon>Trifolium</taxon>
    </lineage>
</organism>
<evidence type="ECO:0000256" key="1">
    <source>
        <dbReference type="ARBA" id="ARBA00022741"/>
    </source>
</evidence>
<gene>
    <name evidence="8" type="ORF">TSUD_401470</name>
</gene>
<keyword evidence="2" id="KW-0067">ATP-binding</keyword>
<dbReference type="EMBL" id="DF974180">
    <property type="protein sequence ID" value="GAU46145.1"/>
    <property type="molecule type" value="Genomic_DNA"/>
</dbReference>
<evidence type="ECO:0000256" key="2">
    <source>
        <dbReference type="ARBA" id="ARBA00022840"/>
    </source>
</evidence>
<dbReference type="GO" id="GO:0051015">
    <property type="term" value="F:actin filament binding"/>
    <property type="evidence" value="ECO:0007669"/>
    <property type="project" value="TreeGrafter"/>
</dbReference>
<dbReference type="PROSITE" id="PS51456">
    <property type="entry name" value="MYOSIN_MOTOR"/>
    <property type="match status" value="1"/>
</dbReference>
<evidence type="ECO:0000256" key="4">
    <source>
        <dbReference type="ARBA" id="ARBA00023175"/>
    </source>
</evidence>
<proteinExistence type="inferred from homology"/>
<comment type="caution">
    <text evidence="6">Lacks conserved residue(s) required for the propagation of feature annotation.</text>
</comment>
<dbReference type="Gene3D" id="1.20.58.530">
    <property type="match status" value="1"/>
</dbReference>
<evidence type="ECO:0000259" key="7">
    <source>
        <dbReference type="PROSITE" id="PS51456"/>
    </source>
</evidence>
<keyword evidence="4" id="KW-0505">Motor protein</keyword>
<dbReference type="OrthoDB" id="6108017at2759"/>
<keyword evidence="1" id="KW-0547">Nucleotide-binding</keyword>
<feature type="domain" description="Myosin motor" evidence="7">
    <location>
        <begin position="1"/>
        <end position="138"/>
    </location>
</feature>
<evidence type="ECO:0000256" key="6">
    <source>
        <dbReference type="PROSITE-ProRule" id="PRU00782"/>
    </source>
</evidence>
<dbReference type="GO" id="GO:0016459">
    <property type="term" value="C:myosin complex"/>
    <property type="evidence" value="ECO:0007669"/>
    <property type="project" value="UniProtKB-KW"/>
</dbReference>
<keyword evidence="9" id="KW-1185">Reference proteome</keyword>
<dbReference type="PANTHER" id="PTHR13140">
    <property type="entry name" value="MYOSIN"/>
    <property type="match status" value="1"/>
</dbReference>
<reference evidence="9" key="1">
    <citation type="journal article" date="2017" name="Front. Plant Sci.">
        <title>Climate Clever Clovers: New Paradigm to Reduce the Environmental Footprint of Ruminants by Breeding Low Methanogenic Forages Utilizing Haplotype Variation.</title>
        <authorList>
            <person name="Kaur P."/>
            <person name="Appels R."/>
            <person name="Bayer P.E."/>
            <person name="Keeble-Gagnere G."/>
            <person name="Wang J."/>
            <person name="Hirakawa H."/>
            <person name="Shirasawa K."/>
            <person name="Vercoe P."/>
            <person name="Stefanova K."/>
            <person name="Durmic Z."/>
            <person name="Nichols P."/>
            <person name="Revell C."/>
            <person name="Isobe S.N."/>
            <person name="Edwards D."/>
            <person name="Erskine W."/>
        </authorList>
    </citation>
    <scope>NUCLEOTIDE SEQUENCE [LARGE SCALE GENOMIC DNA]</scope>
    <source>
        <strain evidence="9">cv. Daliak</strain>
    </source>
</reference>
<dbReference type="InterPro" id="IPR036961">
    <property type="entry name" value="Kinesin_motor_dom_sf"/>
</dbReference>
<sequence length="138" mass="15973">MLSSNSIQLISSCNCERLNLFSEVFSQSEEHGNSTFHFDALYSQKRGVGTNFKDQLFKLMHQLESTRPHFIRCVKPNTRTHQELRSCGVLEAVRISRAGYPTRMNHQEFSRWYEFLLSGIDVPRDLLSTSVAVLQKFN</sequence>
<dbReference type="Proteomes" id="UP000242715">
    <property type="component" value="Unassembled WGS sequence"/>
</dbReference>
<comment type="similarity">
    <text evidence="6">Belongs to the TRAFAC class myosin-kinesin ATPase superfamily. Myosin family.</text>
</comment>
<keyword evidence="3 6" id="KW-0518">Myosin</keyword>
<dbReference type="AlphaFoldDB" id="A0A2Z6PBL1"/>
<dbReference type="GO" id="GO:0016020">
    <property type="term" value="C:membrane"/>
    <property type="evidence" value="ECO:0007669"/>
    <property type="project" value="TreeGrafter"/>
</dbReference>
<dbReference type="SUPFAM" id="SSF52540">
    <property type="entry name" value="P-loop containing nucleoside triphosphate hydrolases"/>
    <property type="match status" value="1"/>
</dbReference>
<accession>A0A2Z6PBL1</accession>
<dbReference type="InterPro" id="IPR001609">
    <property type="entry name" value="Myosin_head_motor_dom-like"/>
</dbReference>